<protein>
    <submittedName>
        <fullName evidence="1">Uncharacterized protein</fullName>
    </submittedName>
</protein>
<evidence type="ECO:0000313" key="1">
    <source>
        <dbReference type="EMBL" id="GFZ77117.1"/>
    </source>
</evidence>
<organism evidence="1 2">
    <name type="scientific">Paenibacillus marchantiophytorum</name>
    <dbReference type="NCBI Taxonomy" id="1619310"/>
    <lineage>
        <taxon>Bacteria</taxon>
        <taxon>Bacillati</taxon>
        <taxon>Bacillota</taxon>
        <taxon>Bacilli</taxon>
        <taxon>Bacillales</taxon>
        <taxon>Paenibacillaceae</taxon>
        <taxon>Paenibacillus</taxon>
    </lineage>
</organism>
<accession>A0ABQ1EM15</accession>
<name>A0ABQ1EM15_9BACL</name>
<comment type="caution">
    <text evidence="1">The sequence shown here is derived from an EMBL/GenBank/DDBJ whole genome shotgun (WGS) entry which is preliminary data.</text>
</comment>
<keyword evidence="2" id="KW-1185">Reference proteome</keyword>
<proteinExistence type="predicted"/>
<sequence length="170" mass="19088">MFDVSIKGWSHDKDLQIIQADVLMAVDDSVLVEEPLCVDVGLPAFLYSALHDTAPNRFAPPDQWERMPFFVCGCGDPECRGFSFVVHHLADAQVELIEVEERTNGTYRELETHLISSIDYTKQVLAVGETYLQFIQGLDYRPFLADTVKVVEGLVDQLHQQVRSESDGGS</sequence>
<dbReference type="EMBL" id="BMHE01000009">
    <property type="protein sequence ID" value="GFZ77117.1"/>
    <property type="molecule type" value="Genomic_DNA"/>
</dbReference>
<reference evidence="2" key="1">
    <citation type="journal article" date="2019" name="Int. J. Syst. Evol. Microbiol.">
        <title>The Global Catalogue of Microorganisms (GCM) 10K type strain sequencing project: providing services to taxonomists for standard genome sequencing and annotation.</title>
        <authorList>
            <consortium name="The Broad Institute Genomics Platform"/>
            <consortium name="The Broad Institute Genome Sequencing Center for Infectious Disease"/>
            <person name="Wu L."/>
            <person name="Ma J."/>
        </authorList>
    </citation>
    <scope>NUCLEOTIDE SEQUENCE [LARGE SCALE GENOMIC DNA]</scope>
    <source>
        <strain evidence="2">CGMCC 1.15043</strain>
    </source>
</reference>
<evidence type="ECO:0000313" key="2">
    <source>
        <dbReference type="Proteomes" id="UP000615455"/>
    </source>
</evidence>
<dbReference type="Proteomes" id="UP000615455">
    <property type="component" value="Unassembled WGS sequence"/>
</dbReference>
<gene>
    <name evidence="1" type="ORF">GCM10008018_23310</name>
</gene>
<dbReference type="RefSeq" id="WP_189011553.1">
    <property type="nucleotide sequence ID" value="NZ_BMHE01000009.1"/>
</dbReference>